<reference evidence="1 2" key="1">
    <citation type="journal article" date="2020" name="BMC Genomics">
        <title>Intraspecific diversification of the crop wild relative Brassica cretica Lam. using demographic model selection.</title>
        <authorList>
            <person name="Kioukis A."/>
            <person name="Michalopoulou V.A."/>
            <person name="Briers L."/>
            <person name="Pirintsos S."/>
            <person name="Studholme D.J."/>
            <person name="Pavlidis P."/>
            <person name="Sarris P.F."/>
        </authorList>
    </citation>
    <scope>NUCLEOTIDE SEQUENCE [LARGE SCALE GENOMIC DNA]</scope>
    <source>
        <strain evidence="2">cv. PFS-1207/04</strain>
    </source>
</reference>
<protein>
    <submittedName>
        <fullName evidence="1">Uncharacterized protein</fullName>
    </submittedName>
</protein>
<evidence type="ECO:0000313" key="2">
    <source>
        <dbReference type="Proteomes" id="UP000266723"/>
    </source>
</evidence>
<organism evidence="1 2">
    <name type="scientific">Brassica cretica</name>
    <name type="common">Mustard</name>
    <dbReference type="NCBI Taxonomy" id="69181"/>
    <lineage>
        <taxon>Eukaryota</taxon>
        <taxon>Viridiplantae</taxon>
        <taxon>Streptophyta</taxon>
        <taxon>Embryophyta</taxon>
        <taxon>Tracheophyta</taxon>
        <taxon>Spermatophyta</taxon>
        <taxon>Magnoliopsida</taxon>
        <taxon>eudicotyledons</taxon>
        <taxon>Gunneridae</taxon>
        <taxon>Pentapetalae</taxon>
        <taxon>rosids</taxon>
        <taxon>malvids</taxon>
        <taxon>Brassicales</taxon>
        <taxon>Brassicaceae</taxon>
        <taxon>Brassiceae</taxon>
        <taxon>Brassica</taxon>
    </lineage>
</organism>
<dbReference type="EMBL" id="QGKV02001507">
    <property type="protein sequence ID" value="KAF3528795.1"/>
    <property type="molecule type" value="Genomic_DNA"/>
</dbReference>
<dbReference type="Proteomes" id="UP000266723">
    <property type="component" value="Unassembled WGS sequence"/>
</dbReference>
<proteinExistence type="predicted"/>
<keyword evidence="2" id="KW-1185">Reference proteome</keyword>
<gene>
    <name evidence="1" type="ORF">DY000_02037933</name>
</gene>
<comment type="caution">
    <text evidence="1">The sequence shown here is derived from an EMBL/GenBank/DDBJ whole genome shotgun (WGS) entry which is preliminary data.</text>
</comment>
<name>A0ABQ7B9F7_BRACR</name>
<sequence length="98" mass="10565">MVPSASDSGDAPYLPVLSAGFLSPTSLPSSPAKDGRLISAFHSPLVADEISTTVDVSSPPVVIPLHVMGLRCLAWTRSQHRLMEALRSLVIWLRWCTP</sequence>
<evidence type="ECO:0000313" key="1">
    <source>
        <dbReference type="EMBL" id="KAF3528795.1"/>
    </source>
</evidence>
<accession>A0ABQ7B9F7</accession>